<feature type="signal peptide" evidence="1">
    <location>
        <begin position="1"/>
        <end position="42"/>
    </location>
</feature>
<keyword evidence="1" id="KW-0732">Signal</keyword>
<organism evidence="2 3">
    <name type="scientific">Dreissena polymorpha</name>
    <name type="common">Zebra mussel</name>
    <name type="synonym">Mytilus polymorpha</name>
    <dbReference type="NCBI Taxonomy" id="45954"/>
    <lineage>
        <taxon>Eukaryota</taxon>
        <taxon>Metazoa</taxon>
        <taxon>Spiralia</taxon>
        <taxon>Lophotrochozoa</taxon>
        <taxon>Mollusca</taxon>
        <taxon>Bivalvia</taxon>
        <taxon>Autobranchia</taxon>
        <taxon>Heteroconchia</taxon>
        <taxon>Euheterodonta</taxon>
        <taxon>Imparidentia</taxon>
        <taxon>Neoheterodontei</taxon>
        <taxon>Myida</taxon>
        <taxon>Dreissenoidea</taxon>
        <taxon>Dreissenidae</taxon>
        <taxon>Dreissena</taxon>
    </lineage>
</organism>
<dbReference type="OrthoDB" id="6122767at2759"/>
<proteinExistence type="predicted"/>
<dbReference type="Proteomes" id="UP000828390">
    <property type="component" value="Unassembled WGS sequence"/>
</dbReference>
<protein>
    <submittedName>
        <fullName evidence="2">Uncharacterized protein</fullName>
    </submittedName>
</protein>
<dbReference type="EMBL" id="JAIWYP010000107">
    <property type="protein sequence ID" value="KAH3689599.1"/>
    <property type="molecule type" value="Genomic_DNA"/>
</dbReference>
<name>A0A9D3XW45_DREPO</name>
<gene>
    <name evidence="2" type="ORF">DPMN_190686</name>
</gene>
<comment type="caution">
    <text evidence="2">The sequence shown here is derived from an EMBL/GenBank/DDBJ whole genome shotgun (WGS) entry which is preliminary data.</text>
</comment>
<dbReference type="SUPFAM" id="SSF57302">
    <property type="entry name" value="Snake toxin-like"/>
    <property type="match status" value="1"/>
</dbReference>
<dbReference type="AlphaFoldDB" id="A0A9D3XW45"/>
<sequence length="146" mass="15862">MPHMNPPRNNPDLRRETNCAMWLNMRVVLATLLFLGVAPTNGLECYSCQNVADPSACTSTRTCAADQSCYKQSRAEPSGRVYDMGCRGVQVCGVHLPGLIVGRSLEKRQQAVCHQCCSVSLCNAQLCMDIGSNATSKILACCFQLS</sequence>
<dbReference type="InterPro" id="IPR045860">
    <property type="entry name" value="Snake_toxin-like_sf"/>
</dbReference>
<reference evidence="2" key="1">
    <citation type="journal article" date="2019" name="bioRxiv">
        <title>The Genome of the Zebra Mussel, Dreissena polymorpha: A Resource for Invasive Species Research.</title>
        <authorList>
            <person name="McCartney M.A."/>
            <person name="Auch B."/>
            <person name="Kono T."/>
            <person name="Mallez S."/>
            <person name="Zhang Y."/>
            <person name="Obille A."/>
            <person name="Becker A."/>
            <person name="Abrahante J.E."/>
            <person name="Garbe J."/>
            <person name="Badalamenti J.P."/>
            <person name="Herman A."/>
            <person name="Mangelson H."/>
            <person name="Liachko I."/>
            <person name="Sullivan S."/>
            <person name="Sone E.D."/>
            <person name="Koren S."/>
            <person name="Silverstein K.A.T."/>
            <person name="Beckman K.B."/>
            <person name="Gohl D.M."/>
        </authorList>
    </citation>
    <scope>NUCLEOTIDE SEQUENCE</scope>
    <source>
        <strain evidence="2">Duluth1</strain>
        <tissue evidence="2">Whole animal</tissue>
    </source>
</reference>
<keyword evidence="3" id="KW-1185">Reference proteome</keyword>
<evidence type="ECO:0000256" key="1">
    <source>
        <dbReference type="SAM" id="SignalP"/>
    </source>
</evidence>
<evidence type="ECO:0000313" key="3">
    <source>
        <dbReference type="Proteomes" id="UP000828390"/>
    </source>
</evidence>
<feature type="chain" id="PRO_5038629900" evidence="1">
    <location>
        <begin position="43"/>
        <end position="146"/>
    </location>
</feature>
<evidence type="ECO:0000313" key="2">
    <source>
        <dbReference type="EMBL" id="KAH3689599.1"/>
    </source>
</evidence>
<accession>A0A9D3XW45</accession>
<reference evidence="2" key="2">
    <citation type="submission" date="2020-11" db="EMBL/GenBank/DDBJ databases">
        <authorList>
            <person name="McCartney M.A."/>
            <person name="Auch B."/>
            <person name="Kono T."/>
            <person name="Mallez S."/>
            <person name="Becker A."/>
            <person name="Gohl D.M."/>
            <person name="Silverstein K.A.T."/>
            <person name="Koren S."/>
            <person name="Bechman K.B."/>
            <person name="Herman A."/>
            <person name="Abrahante J.E."/>
            <person name="Garbe J."/>
        </authorList>
    </citation>
    <scope>NUCLEOTIDE SEQUENCE</scope>
    <source>
        <strain evidence="2">Duluth1</strain>
        <tissue evidence="2">Whole animal</tissue>
    </source>
</reference>